<gene>
    <name evidence="1" type="ORF">GCM10007933_07240</name>
</gene>
<organism evidence="1 2">
    <name type="scientific">Zoogloea oryzae</name>
    <dbReference type="NCBI Taxonomy" id="310767"/>
    <lineage>
        <taxon>Bacteria</taxon>
        <taxon>Pseudomonadati</taxon>
        <taxon>Pseudomonadota</taxon>
        <taxon>Betaproteobacteria</taxon>
        <taxon>Rhodocyclales</taxon>
        <taxon>Zoogloeaceae</taxon>
        <taxon>Zoogloea</taxon>
    </lineage>
</organism>
<accession>A0ABQ6F7Q6</accession>
<dbReference type="Gene3D" id="1.25.40.10">
    <property type="entry name" value="Tetratricopeptide repeat domain"/>
    <property type="match status" value="1"/>
</dbReference>
<reference evidence="2" key="1">
    <citation type="journal article" date="2019" name="Int. J. Syst. Evol. Microbiol.">
        <title>The Global Catalogue of Microorganisms (GCM) 10K type strain sequencing project: providing services to taxonomists for standard genome sequencing and annotation.</title>
        <authorList>
            <consortium name="The Broad Institute Genomics Platform"/>
            <consortium name="The Broad Institute Genome Sequencing Center for Infectious Disease"/>
            <person name="Wu L."/>
            <person name="Ma J."/>
        </authorList>
    </citation>
    <scope>NUCLEOTIDE SEQUENCE [LARGE SCALE GENOMIC DNA]</scope>
    <source>
        <strain evidence="2">NBRC 102407</strain>
    </source>
</reference>
<dbReference type="InterPro" id="IPR011990">
    <property type="entry name" value="TPR-like_helical_dom_sf"/>
</dbReference>
<evidence type="ECO:0000313" key="2">
    <source>
        <dbReference type="Proteomes" id="UP001157167"/>
    </source>
</evidence>
<comment type="caution">
    <text evidence="1">The sequence shown here is derived from an EMBL/GenBank/DDBJ whole genome shotgun (WGS) entry which is preliminary data.</text>
</comment>
<keyword evidence="2" id="KW-1185">Reference proteome</keyword>
<name>A0ABQ6F7Q6_9RHOO</name>
<evidence type="ECO:0008006" key="3">
    <source>
        <dbReference type="Google" id="ProtNLM"/>
    </source>
</evidence>
<dbReference type="SUPFAM" id="SSF48452">
    <property type="entry name" value="TPR-like"/>
    <property type="match status" value="1"/>
</dbReference>
<evidence type="ECO:0000313" key="1">
    <source>
        <dbReference type="EMBL" id="GLT21272.1"/>
    </source>
</evidence>
<sequence>MVQTSLTEDLVDFGDLPEHVNALLQQGVAAHASDPARARACFRAAIEVAPDVLPSYRCLFKLQNKLRDFDSAFDTATAGLAQAAAQCAMSLDWQSWTPAQRAAAPEIPGRFLLQFLKALAFIELRRGNEDTSARALAKLEELDPEDGVGGSVVAALLAHREPV</sequence>
<protein>
    <recommendedName>
        <fullName evidence="3">Tetratricopeptide repeat protein</fullName>
    </recommendedName>
</protein>
<dbReference type="RefSeq" id="WP_284186734.1">
    <property type="nucleotide sequence ID" value="NZ_BSPX01000006.1"/>
</dbReference>
<dbReference type="Proteomes" id="UP001157167">
    <property type="component" value="Unassembled WGS sequence"/>
</dbReference>
<dbReference type="EMBL" id="BSPX01000006">
    <property type="protein sequence ID" value="GLT21272.1"/>
    <property type="molecule type" value="Genomic_DNA"/>
</dbReference>
<proteinExistence type="predicted"/>